<organism evidence="2 3">
    <name type="scientific">Acidomonas methanolica NBRC 104435</name>
    <dbReference type="NCBI Taxonomy" id="1231351"/>
    <lineage>
        <taxon>Bacteria</taxon>
        <taxon>Pseudomonadati</taxon>
        <taxon>Pseudomonadota</taxon>
        <taxon>Alphaproteobacteria</taxon>
        <taxon>Acetobacterales</taxon>
        <taxon>Acetobacteraceae</taxon>
        <taxon>Acidomonas</taxon>
    </lineage>
</organism>
<dbReference type="AntiFam" id="ANF00057">
    <property type="entry name" value="Translation of E. coli type CRISPR repeat"/>
</dbReference>
<keyword evidence="3" id="KW-1185">Reference proteome</keyword>
<name>A0A023D3N9_ACIMT</name>
<dbReference type="Proteomes" id="UP000019760">
    <property type="component" value="Unassembled WGS sequence"/>
</dbReference>
<accession>A0A023D3N9</accession>
<dbReference type="AlphaFoldDB" id="A0A023D3N9"/>
<sequence length="97" mass="9810">MTLSRSAPPHTRGSAHPTPQIIRWIGGSPAHAGIGPNGGDPSLRRARLPRTRGDRPDDPGLKAAAEMAPPHTRGSARSAGVFGNGCVGSPAHAGIGP</sequence>
<reference evidence="3" key="1">
    <citation type="journal article" date="2014" name="FEMS Microbiol. Lett.">
        <title>Draft Genomic DNA Sequence of the Facultatively Methylotrophic Bacterium Acidomonas methanolica type strain MB58.</title>
        <authorList>
            <person name="Higashiura N."/>
            <person name="Hadano H."/>
            <person name="Hirakawa H."/>
            <person name="Matsutani M."/>
            <person name="Takabe S."/>
            <person name="Matsushita K."/>
            <person name="Azuma Y."/>
        </authorList>
    </citation>
    <scope>NUCLEOTIDE SEQUENCE [LARGE SCALE GENOMIC DNA]</scope>
    <source>
        <strain evidence="3">MB58</strain>
    </source>
</reference>
<comment type="caution">
    <text evidence="2">The sequence shown here is derived from an EMBL/GenBank/DDBJ whole genome shotgun (WGS) entry which is preliminary data.</text>
</comment>
<evidence type="ECO:0000313" key="2">
    <source>
        <dbReference type="EMBL" id="GAJ28395.1"/>
    </source>
</evidence>
<protein>
    <submittedName>
        <fullName evidence="2">Uncharacterized protein</fullName>
    </submittedName>
</protein>
<gene>
    <name evidence="2" type="ORF">Amme_021_010</name>
</gene>
<feature type="region of interest" description="Disordered" evidence="1">
    <location>
        <begin position="1"/>
        <end position="97"/>
    </location>
</feature>
<feature type="compositionally biased region" description="Basic and acidic residues" evidence="1">
    <location>
        <begin position="51"/>
        <end position="60"/>
    </location>
</feature>
<evidence type="ECO:0000313" key="3">
    <source>
        <dbReference type="Proteomes" id="UP000019760"/>
    </source>
</evidence>
<dbReference type="EMBL" id="BAND01000021">
    <property type="protein sequence ID" value="GAJ28395.1"/>
    <property type="molecule type" value="Genomic_DNA"/>
</dbReference>
<reference evidence="2 3" key="2">
    <citation type="journal article" date="2014" name="FEMS Microbiol. Lett.">
        <title>Draft genomic DNA sequence of the facultatively methylotrophic bacterium Acidomonas methanolica type strain MB58.</title>
        <authorList>
            <person name="Higashiura N."/>
            <person name="Hadano H."/>
            <person name="Hirakawa H."/>
            <person name="Matsutani M."/>
            <person name="Takabe S."/>
            <person name="Matsushita K."/>
            <person name="Azuma Y."/>
        </authorList>
    </citation>
    <scope>NUCLEOTIDE SEQUENCE [LARGE SCALE GENOMIC DNA]</scope>
    <source>
        <strain evidence="2 3">MB58</strain>
    </source>
</reference>
<evidence type="ECO:0000256" key="1">
    <source>
        <dbReference type="SAM" id="MobiDB-lite"/>
    </source>
</evidence>
<proteinExistence type="predicted"/>